<dbReference type="PANTHER" id="PTHR43591">
    <property type="entry name" value="METHYLTRANSFERASE"/>
    <property type="match status" value="1"/>
</dbReference>
<evidence type="ECO:0000313" key="2">
    <source>
        <dbReference type="EMBL" id="RPA85607.1"/>
    </source>
</evidence>
<dbReference type="EMBL" id="ML119653">
    <property type="protein sequence ID" value="RPA85607.1"/>
    <property type="molecule type" value="Genomic_DNA"/>
</dbReference>
<dbReference type="Pfam" id="PF13489">
    <property type="entry name" value="Methyltransf_23"/>
    <property type="match status" value="1"/>
</dbReference>
<dbReference type="GO" id="GO:0008168">
    <property type="term" value="F:methyltransferase activity"/>
    <property type="evidence" value="ECO:0007669"/>
    <property type="project" value="UniProtKB-KW"/>
</dbReference>
<proteinExistence type="predicted"/>
<accession>A0A3N4IJK6</accession>
<organism evidence="2 3">
    <name type="scientific">Ascobolus immersus RN42</name>
    <dbReference type="NCBI Taxonomy" id="1160509"/>
    <lineage>
        <taxon>Eukaryota</taxon>
        <taxon>Fungi</taxon>
        <taxon>Dikarya</taxon>
        <taxon>Ascomycota</taxon>
        <taxon>Pezizomycotina</taxon>
        <taxon>Pezizomycetes</taxon>
        <taxon>Pezizales</taxon>
        <taxon>Ascobolaceae</taxon>
        <taxon>Ascobolus</taxon>
    </lineage>
</organism>
<name>A0A3N4IJK6_ASCIM</name>
<dbReference type="SUPFAM" id="SSF53335">
    <property type="entry name" value="S-adenosyl-L-methionine-dependent methyltransferases"/>
    <property type="match status" value="1"/>
</dbReference>
<feature type="region of interest" description="Disordered" evidence="1">
    <location>
        <begin position="102"/>
        <end position="133"/>
    </location>
</feature>
<keyword evidence="3" id="KW-1185">Reference proteome</keyword>
<dbReference type="CDD" id="cd02440">
    <property type="entry name" value="AdoMet_MTases"/>
    <property type="match status" value="1"/>
</dbReference>
<dbReference type="Proteomes" id="UP000275078">
    <property type="component" value="Unassembled WGS sequence"/>
</dbReference>
<dbReference type="STRING" id="1160509.A0A3N4IJK6"/>
<dbReference type="AlphaFoldDB" id="A0A3N4IJK6"/>
<keyword evidence="2" id="KW-0808">Transferase</keyword>
<dbReference type="InterPro" id="IPR029063">
    <property type="entry name" value="SAM-dependent_MTases_sf"/>
</dbReference>
<dbReference type="Gene3D" id="3.40.50.150">
    <property type="entry name" value="Vaccinia Virus protein VP39"/>
    <property type="match status" value="1"/>
</dbReference>
<keyword evidence="2" id="KW-0489">Methyltransferase</keyword>
<sequence>MSYNTTSTRIIPEPHHFHDPDFSYTSFPDSEFDDTLSLTSSVFDYVYENGRRYCSNRFGNGTECIMPNDDEECERLEMVSHCWNLLLEGELKLVPLRIDRKQRRHDEESREEEEVVGKLSSESTHSSGSRRGSGDEYFRVLDLGTGTGTWAIQFGDAYPNSTVYGIDVSPIQNLWVPPNVKFEVDNFEDDECWEAYRKPFDFIHGRNLVGSVRDWPKLFRNIYDGLAPGGAVEFQESDAVGAYSEDGSVPKNSAIIQYNELLTEAGKRLGQRFDVVAEIKEYMKQAGFVDVREHRYKLPIGKWPKDTRMKELGVVAQEIMQTGVEAYALACLTRVLGWDARDAQAFLDKALEEFNNRRMHTIYTMYVVHGRKPEEGEL</sequence>
<protein>
    <submittedName>
        <fullName evidence="2">S-adenosyl-L-methionine-dependent methyltransferase</fullName>
    </submittedName>
</protein>
<evidence type="ECO:0000256" key="1">
    <source>
        <dbReference type="SAM" id="MobiDB-lite"/>
    </source>
</evidence>
<dbReference type="OrthoDB" id="2013972at2759"/>
<reference evidence="2 3" key="1">
    <citation type="journal article" date="2018" name="Nat. Ecol. Evol.">
        <title>Pezizomycetes genomes reveal the molecular basis of ectomycorrhizal truffle lifestyle.</title>
        <authorList>
            <person name="Murat C."/>
            <person name="Payen T."/>
            <person name="Noel B."/>
            <person name="Kuo A."/>
            <person name="Morin E."/>
            <person name="Chen J."/>
            <person name="Kohler A."/>
            <person name="Krizsan K."/>
            <person name="Balestrini R."/>
            <person name="Da Silva C."/>
            <person name="Montanini B."/>
            <person name="Hainaut M."/>
            <person name="Levati E."/>
            <person name="Barry K.W."/>
            <person name="Belfiori B."/>
            <person name="Cichocki N."/>
            <person name="Clum A."/>
            <person name="Dockter R.B."/>
            <person name="Fauchery L."/>
            <person name="Guy J."/>
            <person name="Iotti M."/>
            <person name="Le Tacon F."/>
            <person name="Lindquist E.A."/>
            <person name="Lipzen A."/>
            <person name="Malagnac F."/>
            <person name="Mello A."/>
            <person name="Molinier V."/>
            <person name="Miyauchi S."/>
            <person name="Poulain J."/>
            <person name="Riccioni C."/>
            <person name="Rubini A."/>
            <person name="Sitrit Y."/>
            <person name="Splivallo R."/>
            <person name="Traeger S."/>
            <person name="Wang M."/>
            <person name="Zifcakova L."/>
            <person name="Wipf D."/>
            <person name="Zambonelli A."/>
            <person name="Paolocci F."/>
            <person name="Nowrousian M."/>
            <person name="Ottonello S."/>
            <person name="Baldrian P."/>
            <person name="Spatafora J.W."/>
            <person name="Henrissat B."/>
            <person name="Nagy L.G."/>
            <person name="Aury J.M."/>
            <person name="Wincker P."/>
            <person name="Grigoriev I.V."/>
            <person name="Bonfante P."/>
            <person name="Martin F.M."/>
        </authorList>
    </citation>
    <scope>NUCLEOTIDE SEQUENCE [LARGE SCALE GENOMIC DNA]</scope>
    <source>
        <strain evidence="2 3">RN42</strain>
    </source>
</reference>
<dbReference type="PANTHER" id="PTHR43591:SF24">
    <property type="entry name" value="2-METHOXY-6-POLYPRENYL-1,4-BENZOQUINOL METHYLASE, MITOCHONDRIAL"/>
    <property type="match status" value="1"/>
</dbReference>
<dbReference type="GO" id="GO:0032259">
    <property type="term" value="P:methylation"/>
    <property type="evidence" value="ECO:0007669"/>
    <property type="project" value="UniProtKB-KW"/>
</dbReference>
<gene>
    <name evidence="2" type="ORF">BJ508DRAFT_411991</name>
</gene>
<evidence type="ECO:0000313" key="3">
    <source>
        <dbReference type="Proteomes" id="UP000275078"/>
    </source>
</evidence>
<feature type="compositionally biased region" description="Low complexity" evidence="1">
    <location>
        <begin position="120"/>
        <end position="130"/>
    </location>
</feature>